<feature type="compositionally biased region" description="Low complexity" evidence="1">
    <location>
        <begin position="296"/>
        <end position="305"/>
    </location>
</feature>
<gene>
    <name evidence="2" type="ORF">IF1G_10888</name>
</gene>
<organism evidence="2 3">
    <name type="scientific">Cordyceps javanica</name>
    <dbReference type="NCBI Taxonomy" id="43265"/>
    <lineage>
        <taxon>Eukaryota</taxon>
        <taxon>Fungi</taxon>
        <taxon>Dikarya</taxon>
        <taxon>Ascomycota</taxon>
        <taxon>Pezizomycotina</taxon>
        <taxon>Sordariomycetes</taxon>
        <taxon>Hypocreomycetidae</taxon>
        <taxon>Hypocreales</taxon>
        <taxon>Cordycipitaceae</taxon>
        <taxon>Cordyceps</taxon>
    </lineage>
</organism>
<name>A0A545ULS1_9HYPO</name>
<dbReference type="Proteomes" id="UP000315783">
    <property type="component" value="Unassembled WGS sequence"/>
</dbReference>
<reference evidence="2 3" key="1">
    <citation type="journal article" date="2019" name="Appl. Microbiol. Biotechnol.">
        <title>Genome sequence of Isaria javanica and comparative genome analysis insights into family S53 peptidase evolution in fungal entomopathogens.</title>
        <authorList>
            <person name="Lin R."/>
            <person name="Zhang X."/>
            <person name="Xin B."/>
            <person name="Zou M."/>
            <person name="Gao Y."/>
            <person name="Qin F."/>
            <person name="Hu Q."/>
            <person name="Xie B."/>
            <person name="Cheng X."/>
        </authorList>
    </citation>
    <scope>NUCLEOTIDE SEQUENCE [LARGE SCALE GENOMIC DNA]</scope>
    <source>
        <strain evidence="2 3">IJ1G</strain>
    </source>
</reference>
<feature type="compositionally biased region" description="Basic and acidic residues" evidence="1">
    <location>
        <begin position="161"/>
        <end position="171"/>
    </location>
</feature>
<sequence>MVRPLPTLSDEDIDDEDMTGMESQRQHDHWSHGSIGPPSSPAQDNTQEARWQFQADAVLHEFSSAQHNDEQLPETVPIPSQLEELGDGAGKSTNGRNYLDMSETCSTARRSSPCKGDDLDHPWDFVNEQSIPSDLSVSNSTGEHDSSIVEEVCASQAVEALPEKKSEEQQKRPYNTRSRANISYAPSEHASTQEDPRTLSSPNFASESRAKKPRRKVSPAKNNTTNSTRRTSPRHLKTTEQADNKSPQTLEKRKRRQRRKTPLAIDEETQTVQTTLPATPPVSAQRPMKRQRHQLKQALAKQQAKPPTRNKEQQIVSPAPARKVDHVQHGPDQPVQLPSSPDSENKRSMSLSSDAAPDINLHQNGQDDSSIADSIQSTEMTTPSTLPSLRRISSIQIPITSHQPLTSHSSPSVSHEIRQSNEAGAMMRPPLVRNLSTIVPRIVSRGEEDIGHRLQEIHKVGRVALYLQDKEKGVSSVASTYLRNGTRCVDRLQSRFSKERQILLQKMHDDNDTFSKSLNAAKRGIREGAKDRQRVLKELDRNAKKRQHSCSNEVGRIKDMAKRIQSEG</sequence>
<feature type="compositionally biased region" description="Polar residues" evidence="1">
    <location>
        <begin position="172"/>
        <end position="181"/>
    </location>
</feature>
<protein>
    <submittedName>
        <fullName evidence="2">Uncharacterized protein</fullName>
    </submittedName>
</protein>
<dbReference type="OrthoDB" id="4953021at2759"/>
<dbReference type="AlphaFoldDB" id="A0A545ULS1"/>
<keyword evidence="3" id="KW-1185">Reference proteome</keyword>
<feature type="region of interest" description="Disordered" evidence="1">
    <location>
        <begin position="1"/>
        <end position="370"/>
    </location>
</feature>
<feature type="compositionally biased region" description="Basic residues" evidence="1">
    <location>
        <begin position="252"/>
        <end position="261"/>
    </location>
</feature>
<accession>A0A545ULS1</accession>
<comment type="caution">
    <text evidence="2">The sequence shown here is derived from an EMBL/GenBank/DDBJ whole genome shotgun (WGS) entry which is preliminary data.</text>
</comment>
<evidence type="ECO:0000256" key="1">
    <source>
        <dbReference type="SAM" id="MobiDB-lite"/>
    </source>
</evidence>
<feature type="compositionally biased region" description="Polar residues" evidence="1">
    <location>
        <begin position="127"/>
        <end position="141"/>
    </location>
</feature>
<feature type="compositionally biased region" description="Polar residues" evidence="1">
    <location>
        <begin position="336"/>
        <end position="353"/>
    </location>
</feature>
<dbReference type="EMBL" id="SPUK01000027">
    <property type="protein sequence ID" value="TQV90409.1"/>
    <property type="molecule type" value="Genomic_DNA"/>
</dbReference>
<evidence type="ECO:0000313" key="3">
    <source>
        <dbReference type="Proteomes" id="UP000315783"/>
    </source>
</evidence>
<proteinExistence type="predicted"/>
<feature type="compositionally biased region" description="Acidic residues" evidence="1">
    <location>
        <begin position="9"/>
        <end position="19"/>
    </location>
</feature>
<evidence type="ECO:0000313" key="2">
    <source>
        <dbReference type="EMBL" id="TQV90409.1"/>
    </source>
</evidence>